<dbReference type="GO" id="GO:0051536">
    <property type="term" value="F:iron-sulfur cluster binding"/>
    <property type="evidence" value="ECO:0007669"/>
    <property type="project" value="UniProtKB-KW"/>
</dbReference>
<evidence type="ECO:0000256" key="5">
    <source>
        <dbReference type="ARBA" id="ARBA00023014"/>
    </source>
</evidence>
<feature type="domain" description="Radical SAM core" evidence="6">
    <location>
        <begin position="9"/>
        <end position="240"/>
    </location>
</feature>
<dbReference type="GO" id="GO:0046872">
    <property type="term" value="F:metal ion binding"/>
    <property type="evidence" value="ECO:0007669"/>
    <property type="project" value="UniProtKB-KW"/>
</dbReference>
<sequence>MRYEGDIYRPPSEARSYILQCTIGCSHNGCTFCGSYKGKKYRVRSLEEIKTDIRMAKIFYGNVRKVFLADGDAMAMDTPDLLEVLEFLYSTFPSLYHVGIYAGPQSILRKSKDELRALRDAGLTIAYLGVETGDEELLQEINKGVTYDEMVEVGKRIVEAKIKLSVTVLLGLAGSGERAHAHAAGTARICNEIKPDYLAALTLIIVPGTVLHKKVQAGEFKVASPMDIIKEMRILIEGLEIDGCEFRSNHASNYLPIKGRLQEDKQAMLAIVDYVLEKKNGSLLRPDSFRAL</sequence>
<evidence type="ECO:0000313" key="7">
    <source>
        <dbReference type="EMBL" id="ADI01370.1"/>
    </source>
</evidence>
<organism evidence="7 8">
    <name type="scientific">Syntrophothermus lipocalidus (strain DSM 12680 / TGB-C1)</name>
    <dbReference type="NCBI Taxonomy" id="643648"/>
    <lineage>
        <taxon>Bacteria</taxon>
        <taxon>Bacillati</taxon>
        <taxon>Bacillota</taxon>
        <taxon>Clostridia</taxon>
        <taxon>Eubacteriales</taxon>
        <taxon>Syntrophomonadaceae</taxon>
        <taxon>Syntrophothermus</taxon>
    </lineage>
</organism>
<keyword evidence="4" id="KW-0408">Iron</keyword>
<evidence type="ECO:0000256" key="2">
    <source>
        <dbReference type="ARBA" id="ARBA00022691"/>
    </source>
</evidence>
<accession>D7CKY5</accession>
<dbReference type="PANTHER" id="PTHR43409:SF4">
    <property type="entry name" value="RADICAL SAM SUPERFAMILY PROTEIN"/>
    <property type="match status" value="1"/>
</dbReference>
<comment type="cofactor">
    <cofactor evidence="1">
        <name>[4Fe-4S] cluster</name>
        <dbReference type="ChEBI" id="CHEBI:49883"/>
    </cofactor>
</comment>
<dbReference type="EMBL" id="CP002048">
    <property type="protein sequence ID" value="ADI01370.1"/>
    <property type="molecule type" value="Genomic_DNA"/>
</dbReference>
<dbReference type="SFLD" id="SFLDG01095">
    <property type="entry name" value="Uncharacterised_Radical_SAM_Su"/>
    <property type="match status" value="1"/>
</dbReference>
<dbReference type="InterPro" id="IPR013785">
    <property type="entry name" value="Aldolase_TIM"/>
</dbReference>
<keyword evidence="3" id="KW-0479">Metal-binding</keyword>
<dbReference type="InterPro" id="IPR058240">
    <property type="entry name" value="rSAM_sf"/>
</dbReference>
<dbReference type="GO" id="GO:0003824">
    <property type="term" value="F:catalytic activity"/>
    <property type="evidence" value="ECO:0007669"/>
    <property type="project" value="InterPro"/>
</dbReference>
<dbReference type="InterPro" id="IPR007197">
    <property type="entry name" value="rSAM"/>
</dbReference>
<keyword evidence="2" id="KW-0949">S-adenosyl-L-methionine</keyword>
<evidence type="ECO:0000256" key="3">
    <source>
        <dbReference type="ARBA" id="ARBA00022723"/>
    </source>
</evidence>
<dbReference type="SUPFAM" id="SSF102114">
    <property type="entry name" value="Radical SAM enzymes"/>
    <property type="match status" value="1"/>
</dbReference>
<dbReference type="HOGENOM" id="CLU_044464_1_0_9"/>
<dbReference type="Proteomes" id="UP000000378">
    <property type="component" value="Chromosome"/>
</dbReference>
<dbReference type="RefSeq" id="WP_013174772.1">
    <property type="nucleotide sequence ID" value="NC_014220.1"/>
</dbReference>
<keyword evidence="5" id="KW-0411">Iron-sulfur</keyword>
<evidence type="ECO:0000259" key="6">
    <source>
        <dbReference type="PROSITE" id="PS51918"/>
    </source>
</evidence>
<evidence type="ECO:0000313" key="8">
    <source>
        <dbReference type="Proteomes" id="UP000000378"/>
    </source>
</evidence>
<dbReference type="OrthoDB" id="9777636at2"/>
<dbReference type="Gene3D" id="3.20.20.70">
    <property type="entry name" value="Aldolase class I"/>
    <property type="match status" value="1"/>
</dbReference>
<dbReference type="AlphaFoldDB" id="D7CKY5"/>
<name>D7CKY5_SYNLT</name>
<dbReference type="Pfam" id="PF04055">
    <property type="entry name" value="Radical_SAM"/>
    <property type="match status" value="1"/>
</dbReference>
<dbReference type="SMART" id="SM00729">
    <property type="entry name" value="Elp3"/>
    <property type="match status" value="1"/>
</dbReference>
<dbReference type="PROSITE" id="PS51918">
    <property type="entry name" value="RADICAL_SAM"/>
    <property type="match status" value="1"/>
</dbReference>
<dbReference type="CDD" id="cd01335">
    <property type="entry name" value="Radical_SAM"/>
    <property type="match status" value="1"/>
</dbReference>
<reference evidence="8" key="1">
    <citation type="journal article" date="2010" name="Stand. Genomic Sci.">
        <title>Complete genome sequence of Syntrophothermus lipocalidus type strain (TGB-C1T).</title>
        <authorList>
            <consortium name="US DOE Joint Genome Institute (JGI-PGF)"/>
            <person name="Djao O."/>
            <person name="Zhang X."/>
            <person name="Lucas S."/>
            <person name="Lapidus A."/>
            <person name="Glavina Del Rio T."/>
            <person name="Nolan M."/>
            <person name="Tice H."/>
            <person name="Cheng J."/>
            <person name="Han C."/>
            <person name="Tapia R."/>
            <person name="Goodwin L."/>
            <person name="Pitluck S."/>
            <person name="Liolios K."/>
            <person name="Ivanova N."/>
            <person name="Mavromatis K."/>
            <person name="Mikhailova N."/>
            <person name="Ovchinnikova G."/>
            <person name="Pati A."/>
            <person name="Brambilla E."/>
            <person name="Chen A."/>
            <person name="Palaniappan K."/>
            <person name="Land M."/>
            <person name="Hauser L."/>
            <person name="Chang Y."/>
            <person name="Jeffries C."/>
            <person name="Rohde M."/>
            <person name="Sikorski J."/>
            <person name="Spring S."/>
            <person name="Goker M."/>
            <person name="Detter J."/>
            <person name="Woyke T."/>
            <person name="Bristow J."/>
            <person name="Eisen J."/>
            <person name="Markowitz V."/>
            <person name="Hugenholtz P."/>
            <person name="Kyrpides N."/>
            <person name="Klenk H."/>
        </authorList>
    </citation>
    <scope>NUCLEOTIDE SEQUENCE [LARGE SCALE GENOMIC DNA]</scope>
    <source>
        <strain evidence="8">DSM 12680 / TGB-C1</strain>
    </source>
</reference>
<protein>
    <submittedName>
        <fullName evidence="7">Radical SAM domain protein</fullName>
    </submittedName>
</protein>
<reference evidence="7 8" key="2">
    <citation type="journal article" date="2010" name="Stand. Genomic Sci.">
        <title>Complete genome sequence of Syntrophothermus lipocalidus type strain (TGB-C1).</title>
        <authorList>
            <person name="Djao O.D."/>
            <person name="Zhang X."/>
            <person name="Lucas S."/>
            <person name="Lapidus A."/>
            <person name="Del Rio T.G."/>
            <person name="Nolan M."/>
            <person name="Tice H."/>
            <person name="Cheng J.F."/>
            <person name="Han C."/>
            <person name="Tapia R."/>
            <person name="Goodwin L."/>
            <person name="Pitluck S."/>
            <person name="Liolios K."/>
            <person name="Ivanova N."/>
            <person name="Mavromatis K."/>
            <person name="Mikhailova N."/>
            <person name="Ovchinnikova G."/>
            <person name="Pati A."/>
            <person name="Brambilla E."/>
            <person name="Chen A."/>
            <person name="Palaniappan K."/>
            <person name="Land M."/>
            <person name="Hauser L."/>
            <person name="Chang Y.J."/>
            <person name="Jeffries C.D."/>
            <person name="Rohde M."/>
            <person name="Sikorski J."/>
            <person name="Spring S."/>
            <person name="Goker M."/>
            <person name="Detter J.C."/>
            <person name="Woyke T."/>
            <person name="Bristow J."/>
            <person name="Eisen J.A."/>
            <person name="Markowitz V."/>
            <person name="Hugenholtz P."/>
            <person name="Kyrpides N.C."/>
            <person name="Klenk H.P."/>
        </authorList>
    </citation>
    <scope>NUCLEOTIDE SEQUENCE [LARGE SCALE GENOMIC DNA]</scope>
    <source>
        <strain evidence="8">DSM 12680 / TGB-C1</strain>
    </source>
</reference>
<dbReference type="eggNOG" id="COG1032">
    <property type="taxonomic scope" value="Bacteria"/>
</dbReference>
<gene>
    <name evidence="7" type="ordered locus">Slip_0586</name>
</gene>
<dbReference type="InterPro" id="IPR051198">
    <property type="entry name" value="BchE-like"/>
</dbReference>
<dbReference type="SFLD" id="SFLDG01082">
    <property type="entry name" value="B12-binding_domain_containing"/>
    <property type="match status" value="1"/>
</dbReference>
<dbReference type="InterPro" id="IPR006638">
    <property type="entry name" value="Elp3/MiaA/NifB-like_rSAM"/>
</dbReference>
<proteinExistence type="predicted"/>
<evidence type="ECO:0000256" key="1">
    <source>
        <dbReference type="ARBA" id="ARBA00001966"/>
    </source>
</evidence>
<dbReference type="PANTHER" id="PTHR43409">
    <property type="entry name" value="ANAEROBIC MAGNESIUM-PROTOPORPHYRIN IX MONOMETHYL ESTER CYCLASE-RELATED"/>
    <property type="match status" value="1"/>
</dbReference>
<keyword evidence="8" id="KW-1185">Reference proteome</keyword>
<evidence type="ECO:0000256" key="4">
    <source>
        <dbReference type="ARBA" id="ARBA00023004"/>
    </source>
</evidence>
<dbReference type="SFLD" id="SFLDS00029">
    <property type="entry name" value="Radical_SAM"/>
    <property type="match status" value="1"/>
</dbReference>
<dbReference type="KEGG" id="slp:Slip_0586"/>